<dbReference type="EMBL" id="WBJZ01000006">
    <property type="protein sequence ID" value="KAB1659542.1"/>
    <property type="molecule type" value="Genomic_DNA"/>
</dbReference>
<evidence type="ECO:0000313" key="3">
    <source>
        <dbReference type="Proteomes" id="UP000467240"/>
    </source>
</evidence>
<feature type="domain" description="Luciferase-like" evidence="1">
    <location>
        <begin position="17"/>
        <end position="258"/>
    </location>
</feature>
<dbReference type="AlphaFoldDB" id="A0A7J5BYX5"/>
<dbReference type="SUPFAM" id="SSF51679">
    <property type="entry name" value="Bacterial luciferase-like"/>
    <property type="match status" value="1"/>
</dbReference>
<dbReference type="Proteomes" id="UP000467240">
    <property type="component" value="Unassembled WGS sequence"/>
</dbReference>
<sequence length="331" mass="36237">MIPRAGLTYAGNYPDADPAGGLEEGLELLVLAERLGYDTVGVRQRHLERGVSSALTVLAAASQRTERITLETNVVPLGFENPFRLAEDFATVWALARGRVHVGISSSAPHAELLAPLGRPDTDPRTDPYELMARFLDALRSEPLADEPLHTPYGPEPVPRLQPRIPDALRTVWLGGGSNRSVDWAAQRGLNLLLGNLTDAEGDAGFAESQRLRVQRYRDRLAPHGEGRVAVERVLLPTDGADDATREHYAAYVEARTARTFQTHGTRRTVIAPDLVGPGARIAEALTADPVFDGRVELRVALPYGFARTEYEQILRDVREHVLPALGWEAA</sequence>
<dbReference type="InterPro" id="IPR036661">
    <property type="entry name" value="Luciferase-like_sf"/>
</dbReference>
<evidence type="ECO:0000259" key="1">
    <source>
        <dbReference type="Pfam" id="PF00296"/>
    </source>
</evidence>
<dbReference type="InterPro" id="IPR011251">
    <property type="entry name" value="Luciferase-like_dom"/>
</dbReference>
<dbReference type="PANTHER" id="PTHR30137:SF15">
    <property type="entry name" value="BLL6902 PROTEIN"/>
    <property type="match status" value="1"/>
</dbReference>
<accession>A0A7J5BYX5</accession>
<evidence type="ECO:0000313" key="2">
    <source>
        <dbReference type="EMBL" id="KAB1659542.1"/>
    </source>
</evidence>
<keyword evidence="3" id="KW-1185">Reference proteome</keyword>
<dbReference type="Gene3D" id="3.20.20.30">
    <property type="entry name" value="Luciferase-like domain"/>
    <property type="match status" value="1"/>
</dbReference>
<dbReference type="InterPro" id="IPR050766">
    <property type="entry name" value="Bact_Lucif_Oxidored"/>
</dbReference>
<dbReference type="PANTHER" id="PTHR30137">
    <property type="entry name" value="LUCIFERASE-LIKE MONOOXYGENASE"/>
    <property type="match status" value="1"/>
</dbReference>
<dbReference type="GO" id="GO:0005829">
    <property type="term" value="C:cytosol"/>
    <property type="evidence" value="ECO:0007669"/>
    <property type="project" value="TreeGrafter"/>
</dbReference>
<reference evidence="2 3" key="1">
    <citation type="submission" date="2019-09" db="EMBL/GenBank/DDBJ databases">
        <title>Phylogeny of genus Pseudoclavibacter and closely related genus.</title>
        <authorList>
            <person name="Li Y."/>
        </authorList>
    </citation>
    <scope>NUCLEOTIDE SEQUENCE [LARGE SCALE GENOMIC DNA]</scope>
    <source>
        <strain evidence="2 3">DSM 23821</strain>
    </source>
</reference>
<dbReference type="GO" id="GO:0016705">
    <property type="term" value="F:oxidoreductase activity, acting on paired donors, with incorporation or reduction of molecular oxygen"/>
    <property type="evidence" value="ECO:0007669"/>
    <property type="project" value="InterPro"/>
</dbReference>
<gene>
    <name evidence="2" type="ORF">F8O01_05700</name>
</gene>
<protein>
    <submittedName>
        <fullName evidence="2">LLM class flavin-dependent oxidoreductase</fullName>
    </submittedName>
</protein>
<dbReference type="Pfam" id="PF00296">
    <property type="entry name" value="Bac_luciferase"/>
    <property type="match status" value="1"/>
</dbReference>
<name>A0A7J5BYX5_9MICO</name>
<dbReference type="OrthoDB" id="7903015at2"/>
<organism evidence="2 3">
    <name type="scientific">Pseudoclavibacter chungangensis</name>
    <dbReference type="NCBI Taxonomy" id="587635"/>
    <lineage>
        <taxon>Bacteria</taxon>
        <taxon>Bacillati</taxon>
        <taxon>Actinomycetota</taxon>
        <taxon>Actinomycetes</taxon>
        <taxon>Micrococcales</taxon>
        <taxon>Microbacteriaceae</taxon>
        <taxon>Pseudoclavibacter</taxon>
    </lineage>
</organism>
<comment type="caution">
    <text evidence="2">The sequence shown here is derived from an EMBL/GenBank/DDBJ whole genome shotgun (WGS) entry which is preliminary data.</text>
</comment>
<proteinExistence type="predicted"/>